<organism evidence="3 4">
    <name type="scientific">Cutaneotrichosporon spelunceum</name>
    <dbReference type="NCBI Taxonomy" id="1672016"/>
    <lineage>
        <taxon>Eukaryota</taxon>
        <taxon>Fungi</taxon>
        <taxon>Dikarya</taxon>
        <taxon>Basidiomycota</taxon>
        <taxon>Agaricomycotina</taxon>
        <taxon>Tremellomycetes</taxon>
        <taxon>Trichosporonales</taxon>
        <taxon>Trichosporonaceae</taxon>
        <taxon>Cutaneotrichosporon</taxon>
    </lineage>
</organism>
<dbReference type="PANTHER" id="PTHR47938:SF35">
    <property type="entry name" value="PENTATRICOPEPTIDE REPEAT-CONTAINING PROTEIN 4, MITOCHONDRIAL-RELATED"/>
    <property type="match status" value="1"/>
</dbReference>
<protein>
    <recommendedName>
        <fullName evidence="5">Pentacotripeptide-repeat region of PRORP domain-containing protein</fullName>
    </recommendedName>
</protein>
<dbReference type="GO" id="GO:0003729">
    <property type="term" value="F:mRNA binding"/>
    <property type="evidence" value="ECO:0007669"/>
    <property type="project" value="TreeGrafter"/>
</dbReference>
<proteinExistence type="predicted"/>
<accession>A0AAD3TPL4</accession>
<reference evidence="3" key="1">
    <citation type="journal article" date="2023" name="BMC Genomics">
        <title>Chromosome-level genome assemblies of Cutaneotrichosporon spp. (Trichosporonales, Basidiomycota) reveal imbalanced evolution between nucleotide sequences and chromosome synteny.</title>
        <authorList>
            <person name="Kobayashi Y."/>
            <person name="Kayamori A."/>
            <person name="Aoki K."/>
            <person name="Shiwa Y."/>
            <person name="Matsutani M."/>
            <person name="Fujita N."/>
            <person name="Sugita T."/>
            <person name="Iwasaki W."/>
            <person name="Tanaka N."/>
            <person name="Takashima M."/>
        </authorList>
    </citation>
    <scope>NUCLEOTIDE SEQUENCE</scope>
    <source>
        <strain evidence="3">HIS016</strain>
    </source>
</reference>
<dbReference type="Proteomes" id="UP001222932">
    <property type="component" value="Unassembled WGS sequence"/>
</dbReference>
<comment type="caution">
    <text evidence="3">The sequence shown here is derived from an EMBL/GenBank/DDBJ whole genome shotgun (WGS) entry which is preliminary data.</text>
</comment>
<dbReference type="EMBL" id="BTCM01000001">
    <property type="protein sequence ID" value="GMK54070.1"/>
    <property type="molecule type" value="Genomic_DNA"/>
</dbReference>
<evidence type="ECO:0000256" key="1">
    <source>
        <dbReference type="PROSITE-ProRule" id="PRU00708"/>
    </source>
</evidence>
<dbReference type="Gene3D" id="1.25.40.10">
    <property type="entry name" value="Tetratricopeptide repeat domain"/>
    <property type="match status" value="2"/>
</dbReference>
<name>A0AAD3TPL4_9TREE</name>
<feature type="region of interest" description="Disordered" evidence="2">
    <location>
        <begin position="929"/>
        <end position="987"/>
    </location>
</feature>
<feature type="repeat" description="PPR" evidence="1">
    <location>
        <begin position="648"/>
        <end position="682"/>
    </location>
</feature>
<dbReference type="NCBIfam" id="TIGR00756">
    <property type="entry name" value="PPR"/>
    <property type="match status" value="1"/>
</dbReference>
<reference evidence="3" key="2">
    <citation type="submission" date="2023-06" db="EMBL/GenBank/DDBJ databases">
        <authorList>
            <person name="Kobayashi Y."/>
            <person name="Kayamori A."/>
            <person name="Aoki K."/>
            <person name="Shiwa Y."/>
            <person name="Fujita N."/>
            <person name="Sugita T."/>
            <person name="Iwasaki W."/>
            <person name="Tanaka N."/>
            <person name="Takashima M."/>
        </authorList>
    </citation>
    <scope>NUCLEOTIDE SEQUENCE</scope>
    <source>
        <strain evidence="3">HIS016</strain>
    </source>
</reference>
<sequence>MARLAPSTVAHVLRLVGRAYIDSGRRPRLRHPHISARCLSLSATVPSELNEEGSALVRTPRKMKPPRTAQVPPMPTWAWLEPDANRELFRESRRRDKRMSASTFRARFDALKVSPTLILPYARLCAVFDVFNSPDTTEQDWLWLKAKIAACREAETIDFSEMPGSQLLFRHLRSLVLAKLGEFGDAIVLMSSAISKGMKDDKGNLDSYPEYASRVVDEYIDTLLAAGRPDDSAEVVRYGGGALQRLLTSVPGNMDPSSSSARIRKAFHVAFQHMAHPWEWVDEQSAGCHGDKRALNAIDGTAKAILAGLVTDTVNSAKAFTFWRKFALSDDTVIVPHSVASKLASNLAGEEFYNAAHHVIAVLRERGGLLPHNSLSRELWIYANEGKPTESLKVWDEINLRHRPTSDDRLAVATAFAVNGQIDAAKKALEQLGTPEDSVQALRLLQRAAILAEEDEVALEYLDKIAKTEPTLGPFENQLRLYAQQGKTEQAITVFGRIIGLGLAPTLETYTSLISVFANAADHINAQNVFNSMQASGIEPDAVAWCALLNSYIEAGAWQEAALLAEGIPMDFSEDSDILTTMLKAYVVGSAPLEPVIRLFRTIVQPPVQAWALMIQSAADNNNMVLARSLFVEMDAATKLDSLAPEPNVYIMSILLAAYLRGGDRESARAVYDTMVSRDLIPTSITYGIITNSFARAPGESSFKQAHNFAMSVYGQIKPGERTHARGKAMENVFAPLLVAAARAGDLSQAKRYYDIIAESGGSSRSLSSKLMEAYRSAGQLRPLYRVWLKLFGQACKTIPPHPAGPLVPDGQHTRARNNVLAIPFSITIRAFGDAGLHDRLKKLWRDMRTAGFGRDSQNYNHYAVALAKTGDVEGAFHIVDRVLMPRYAEVKERYNEAMRAADGQLLAVEADTTPDNVVVEIQEGDDVYDGKERRPLRDAVDDEHAPDEEATTVDREAELTAADVAEPAHRPPNRRHQYHPEVPQQLLEGDPVDLSILRQWRPSDVLWRPSVATLAVLDHAYRQLEDQKAYRSWMGLGSDGEGEEEAPEVRLPEFGKTVIVRESDGSPKRMSPRLMLARINRKYGRAVSLVMFHRRKQKQIKQEDKRGRRW</sequence>
<evidence type="ECO:0000256" key="2">
    <source>
        <dbReference type="SAM" id="MobiDB-lite"/>
    </source>
</evidence>
<evidence type="ECO:0000313" key="4">
    <source>
        <dbReference type="Proteomes" id="UP001222932"/>
    </source>
</evidence>
<feature type="compositionally biased region" description="Basic and acidic residues" evidence="2">
    <location>
        <begin position="929"/>
        <end position="944"/>
    </location>
</feature>
<dbReference type="InterPro" id="IPR011990">
    <property type="entry name" value="TPR-like_helical_dom_sf"/>
</dbReference>
<dbReference type="SUPFAM" id="SSF48452">
    <property type="entry name" value="TPR-like"/>
    <property type="match status" value="1"/>
</dbReference>
<dbReference type="PANTHER" id="PTHR47938">
    <property type="entry name" value="RESPIRATORY COMPLEX I CHAPERONE (CIA84), PUTATIVE (AFU_ORTHOLOGUE AFUA_2G06020)-RELATED"/>
    <property type="match status" value="1"/>
</dbReference>
<dbReference type="Pfam" id="PF13041">
    <property type="entry name" value="PPR_2"/>
    <property type="match status" value="1"/>
</dbReference>
<dbReference type="PROSITE" id="PS51375">
    <property type="entry name" value="PPR"/>
    <property type="match status" value="2"/>
</dbReference>
<gene>
    <name evidence="3" type="ORF">CspeluHIS016_0106560</name>
</gene>
<evidence type="ECO:0000313" key="3">
    <source>
        <dbReference type="EMBL" id="GMK54070.1"/>
    </source>
</evidence>
<dbReference type="AlphaFoldDB" id="A0AAD3TPL4"/>
<keyword evidence="4" id="KW-1185">Reference proteome</keyword>
<dbReference type="InterPro" id="IPR002885">
    <property type="entry name" value="PPR_rpt"/>
</dbReference>
<dbReference type="Pfam" id="PF13812">
    <property type="entry name" value="PPR_3"/>
    <property type="match status" value="1"/>
</dbReference>
<feature type="repeat" description="PPR" evidence="1">
    <location>
        <begin position="506"/>
        <end position="540"/>
    </location>
</feature>
<evidence type="ECO:0008006" key="5">
    <source>
        <dbReference type="Google" id="ProtNLM"/>
    </source>
</evidence>